<dbReference type="EMBL" id="CAJVPU010002863">
    <property type="protein sequence ID" value="CAG8509081.1"/>
    <property type="molecule type" value="Genomic_DNA"/>
</dbReference>
<evidence type="ECO:0000313" key="1">
    <source>
        <dbReference type="EMBL" id="CAG8509081.1"/>
    </source>
</evidence>
<protein>
    <submittedName>
        <fullName evidence="1">3868_t:CDS:1</fullName>
    </submittedName>
</protein>
<proteinExistence type="predicted"/>
<evidence type="ECO:0000313" key="2">
    <source>
        <dbReference type="Proteomes" id="UP000789702"/>
    </source>
</evidence>
<gene>
    <name evidence="1" type="ORF">DHETER_LOCUS3372</name>
</gene>
<dbReference type="Proteomes" id="UP000789702">
    <property type="component" value="Unassembled WGS sequence"/>
</dbReference>
<comment type="caution">
    <text evidence="1">The sequence shown here is derived from an EMBL/GenBank/DDBJ whole genome shotgun (WGS) entry which is preliminary data.</text>
</comment>
<reference evidence="1" key="1">
    <citation type="submission" date="2021-06" db="EMBL/GenBank/DDBJ databases">
        <authorList>
            <person name="Kallberg Y."/>
            <person name="Tangrot J."/>
            <person name="Rosling A."/>
        </authorList>
    </citation>
    <scope>NUCLEOTIDE SEQUENCE</scope>
    <source>
        <strain evidence="1">IL203A</strain>
    </source>
</reference>
<sequence length="99" mass="11076">MSLSQFLKNLTQSLANDESNVVNIPKSLPFSAFAKAFLSFIFLKFFTKYPDINIESSFVDFFFVSNAFVSSSLFSSNNSICFTKSPKSKTSRADSVLDK</sequence>
<organism evidence="1 2">
    <name type="scientific">Dentiscutata heterogama</name>
    <dbReference type="NCBI Taxonomy" id="1316150"/>
    <lineage>
        <taxon>Eukaryota</taxon>
        <taxon>Fungi</taxon>
        <taxon>Fungi incertae sedis</taxon>
        <taxon>Mucoromycota</taxon>
        <taxon>Glomeromycotina</taxon>
        <taxon>Glomeromycetes</taxon>
        <taxon>Diversisporales</taxon>
        <taxon>Gigasporaceae</taxon>
        <taxon>Dentiscutata</taxon>
    </lineage>
</organism>
<name>A0ACA9L4W2_9GLOM</name>
<keyword evidence="2" id="KW-1185">Reference proteome</keyword>
<accession>A0ACA9L4W2</accession>